<feature type="repeat" description="ANK" evidence="3">
    <location>
        <begin position="1809"/>
        <end position="1843"/>
    </location>
</feature>
<dbReference type="Gene3D" id="3.40.50.300">
    <property type="entry name" value="P-loop containing nucleotide triphosphate hydrolases"/>
    <property type="match status" value="1"/>
</dbReference>
<organism evidence="5 6">
    <name type="scientific">Stachybotrys elegans</name>
    <dbReference type="NCBI Taxonomy" id="80388"/>
    <lineage>
        <taxon>Eukaryota</taxon>
        <taxon>Fungi</taxon>
        <taxon>Dikarya</taxon>
        <taxon>Ascomycota</taxon>
        <taxon>Pezizomycotina</taxon>
        <taxon>Sordariomycetes</taxon>
        <taxon>Hypocreomycetidae</taxon>
        <taxon>Hypocreales</taxon>
        <taxon>Stachybotryaceae</taxon>
        <taxon>Stachybotrys</taxon>
    </lineage>
</organism>
<name>A0A8K0STZ8_9HYPO</name>
<dbReference type="PRINTS" id="PR01415">
    <property type="entry name" value="ANKYRIN"/>
</dbReference>
<gene>
    <name evidence="5" type="ORF">B0I35DRAFT_499109</name>
</gene>
<evidence type="ECO:0000259" key="4">
    <source>
        <dbReference type="PROSITE" id="PS50837"/>
    </source>
</evidence>
<dbReference type="PROSITE" id="PS50837">
    <property type="entry name" value="NACHT"/>
    <property type="match status" value="1"/>
</dbReference>
<dbReference type="InterPro" id="IPR002110">
    <property type="entry name" value="Ankyrin_rpt"/>
</dbReference>
<proteinExistence type="predicted"/>
<dbReference type="PANTHER" id="PTHR24123:SF33">
    <property type="entry name" value="PROTEIN HOS4"/>
    <property type="match status" value="1"/>
</dbReference>
<evidence type="ECO:0000256" key="2">
    <source>
        <dbReference type="ARBA" id="ARBA00023043"/>
    </source>
</evidence>
<reference evidence="5" key="1">
    <citation type="journal article" date="2021" name="Nat. Commun.">
        <title>Genetic determinants of endophytism in the Arabidopsis root mycobiome.</title>
        <authorList>
            <person name="Mesny F."/>
            <person name="Miyauchi S."/>
            <person name="Thiergart T."/>
            <person name="Pickel B."/>
            <person name="Atanasova L."/>
            <person name="Karlsson M."/>
            <person name="Huettel B."/>
            <person name="Barry K.W."/>
            <person name="Haridas S."/>
            <person name="Chen C."/>
            <person name="Bauer D."/>
            <person name="Andreopoulos W."/>
            <person name="Pangilinan J."/>
            <person name="LaButti K."/>
            <person name="Riley R."/>
            <person name="Lipzen A."/>
            <person name="Clum A."/>
            <person name="Drula E."/>
            <person name="Henrissat B."/>
            <person name="Kohler A."/>
            <person name="Grigoriev I.V."/>
            <person name="Martin F.M."/>
            <person name="Hacquard S."/>
        </authorList>
    </citation>
    <scope>NUCLEOTIDE SEQUENCE</scope>
    <source>
        <strain evidence="5">MPI-CAGE-CH-0235</strain>
    </source>
</reference>
<comment type="caution">
    <text evidence="5">The sequence shown here is derived from an EMBL/GenBank/DDBJ whole genome shotgun (WGS) entry which is preliminary data.</text>
</comment>
<evidence type="ECO:0000313" key="6">
    <source>
        <dbReference type="Proteomes" id="UP000813444"/>
    </source>
</evidence>
<keyword evidence="2 3" id="KW-0040">ANK repeat</keyword>
<dbReference type="Pfam" id="PF24883">
    <property type="entry name" value="NPHP3_N"/>
    <property type="match status" value="1"/>
</dbReference>
<dbReference type="Gene3D" id="1.25.40.20">
    <property type="entry name" value="Ankyrin repeat-containing domain"/>
    <property type="match status" value="7"/>
</dbReference>
<feature type="repeat" description="ANK" evidence="3">
    <location>
        <begin position="1205"/>
        <end position="1237"/>
    </location>
</feature>
<dbReference type="PROSITE" id="PS50088">
    <property type="entry name" value="ANK_REPEAT"/>
    <property type="match status" value="8"/>
</dbReference>
<dbReference type="EMBL" id="JAGPNK010000004">
    <property type="protein sequence ID" value="KAH7322527.1"/>
    <property type="molecule type" value="Genomic_DNA"/>
</dbReference>
<dbReference type="InterPro" id="IPR007111">
    <property type="entry name" value="NACHT_NTPase"/>
</dbReference>
<dbReference type="InterPro" id="IPR036770">
    <property type="entry name" value="Ankyrin_rpt-contain_sf"/>
</dbReference>
<dbReference type="InterPro" id="IPR027417">
    <property type="entry name" value="P-loop_NTPase"/>
</dbReference>
<protein>
    <submittedName>
        <fullName evidence="5">Ankyrin repeat-containing domain protein</fullName>
    </submittedName>
</protein>
<feature type="repeat" description="ANK" evidence="3">
    <location>
        <begin position="1732"/>
        <end position="1764"/>
    </location>
</feature>
<accession>A0A8K0STZ8</accession>
<feature type="repeat" description="ANK" evidence="3">
    <location>
        <begin position="1844"/>
        <end position="1891"/>
    </location>
</feature>
<dbReference type="Proteomes" id="UP000813444">
    <property type="component" value="Unassembled WGS sequence"/>
</dbReference>
<dbReference type="SUPFAM" id="SSF48403">
    <property type="entry name" value="Ankyrin repeat"/>
    <property type="match status" value="3"/>
</dbReference>
<feature type="repeat" description="ANK" evidence="3">
    <location>
        <begin position="598"/>
        <end position="630"/>
    </location>
</feature>
<evidence type="ECO:0000256" key="1">
    <source>
        <dbReference type="ARBA" id="ARBA00022737"/>
    </source>
</evidence>
<dbReference type="PROSITE" id="PS50297">
    <property type="entry name" value="ANK_REP_REGION"/>
    <property type="match status" value="6"/>
</dbReference>
<dbReference type="InterPro" id="IPR051165">
    <property type="entry name" value="Multifunctional_ANK_Repeat"/>
</dbReference>
<evidence type="ECO:0000313" key="5">
    <source>
        <dbReference type="EMBL" id="KAH7322527.1"/>
    </source>
</evidence>
<feature type="repeat" description="ANK" evidence="3">
    <location>
        <begin position="892"/>
        <end position="930"/>
    </location>
</feature>
<keyword evidence="6" id="KW-1185">Reference proteome</keyword>
<dbReference type="PANTHER" id="PTHR24123">
    <property type="entry name" value="ANKYRIN REPEAT-CONTAINING"/>
    <property type="match status" value="1"/>
</dbReference>
<dbReference type="OrthoDB" id="21416at2759"/>
<feature type="repeat" description="ANK" evidence="3">
    <location>
        <begin position="565"/>
        <end position="597"/>
    </location>
</feature>
<dbReference type="InterPro" id="IPR056884">
    <property type="entry name" value="NPHP3-like_N"/>
</dbReference>
<dbReference type="Pfam" id="PF00023">
    <property type="entry name" value="Ank"/>
    <property type="match status" value="1"/>
</dbReference>
<feature type="repeat" description="ANK" evidence="3">
    <location>
        <begin position="714"/>
        <end position="746"/>
    </location>
</feature>
<dbReference type="SUPFAM" id="SSF52540">
    <property type="entry name" value="P-loop containing nucleoside triphosphate hydrolases"/>
    <property type="match status" value="1"/>
</dbReference>
<evidence type="ECO:0000256" key="3">
    <source>
        <dbReference type="PROSITE-ProRule" id="PRU00023"/>
    </source>
</evidence>
<keyword evidence="1" id="KW-0677">Repeat</keyword>
<sequence length="2035" mass="225075">MMLLDELDVPLDDVVVIDRLSIADFNESNVLPQDEATVKRLRAWIDPTDYDGDSSELTKHSTSHLQGTSQWLFGSDIFNQWHDGRDDGILWIRGVPGAGKSVLAARLIQHLSSENCPVLYFFFRHTIKSNHRPESALRDWIAQILPYSPPLQLALKSLISEPIKLDSVDKLSIAELWHLLRLALKAIPKAYCVVDALDEMDHATLDTFLTLLDQLGNLHPDKVKLVITSRPIAIIERIVRNLRLLDIRLDREAIDPDILMYLHHRLPPLESRDAVVDKVMAKAGGLFLYVKLAMDRIAGLETEDEIIDTLAEMPVNLSTIYGKLLREHMGRTALPAGLYALVLQLVTHATRPLRVLEIADCISVTQPQYGGDIGAIKNLVRISCGPLLEILPDETIRVVHHSLTEYLLGGGRTSSDHDIPVFEVGPTHNHVALLCLSYLQAGCLDAVRPRDLGSGTFSTNVQEASPFCDYAAKSWHVHIKHAIAEGTSQEETNEKILSFLTTPNYIRKLDGMRSWRRSEQWARGHNMPAAAKALLFAIPHGLTSFVEGLLSRHGDEAAKYAGSLDHDPPLHQAVACGHTDIVRLLIKHGAGVNDWSREGATPLHFALGYSYTQRRIYPAIVKALLDAGADPWRHKGKNHVVLDNTLGYRNPYPPISMAFSSCKEDVCGLFVPYIKTSEAANKALSWVIGGSKNVGNVRLLRATGLIDINAAAGNGRTPLFEACAQLDPKMVSGLLEAGADPNILHSQEACGGIRIPQEGGLNVLHVLAAPYEYNYRMDLAFSDASLPECFRLVLAADANACRPLIAQLLLDSGANIDAINSDGETPLHTARSVDVIETLVSKRDINTRTSHGKTVLLYALSDPNRMRTEKAVMENVLRLLDLGADPCVIDDGGNSALHYAATIGGFGTEHGRCVLERLMQGGVDPDLRNASGKTALYLLSDCQRHYKFNRRDWETFLEVTGADVNIPDNEGRIPFFVALDKASYNSSDGGAEELLAIMVKSGTRFDVTDKRGRTLLHAATPQCRSKTSLLHLLKENGVDPQQADIEGNTIWHAAVPRFSDWRVSTELFHLITDLGVDPRAANKHGRLPLHVLCEHDQWALQDSNYSRKEDSTTLFEYLLHESRHDMNRMDHDGVTPLHLVSTFSADQTKRLLDAGADPMLATHEGLNVFHLAARTRQGNIIGILLDWFRTSSKDLQVAINAKDKLGRSPLHYACASGRSQAVQFLLEAGAVVDTANFNGSVWNGCADFEEEEKKWCVYHSDRDKTRAAGVLLDDDRRVEAMRGGERPPRMERLEEIIDLIISNNAVSGIDGAIALAAARKNDYTVECLLRARQSLGVAKPLDCATDAEACLGRRAEQLSQYQSIGHFSIQVGILMDKWYYNAVPAYIARNPPSPLEMREFLTKLAQSCQTSLLDIILTPELMSDLENIDMANEKRTAHQQTKGTAFLMLAACEVEEPNLPVIQLLVKKGVQLSAGISGKHHGALLSPLHTLSMGGYHSWWQTNQALPYLLEQGVDLEIRDSMGLTPLNSSLENMDRPSWNSHATKLLLQAGADAKSVDDRGRSCLGRAVGNKDVYRLLLQYGAVIEPLAFATAIVGRDLDMVQFMLDSGMDPNTRKVGEERPSWTSPDGRHMSLERQDPDNMNELYPLDLVVSHVARDYPTTEEKMTFCTRAIELLFERGADPNARYPRTTVMHRTLEKKGSNSSTGHSARSQLLNLLLQNPRLDVNLKDAAGTPIIHAACHQTDAESLRILLEKGADICTTDASARTVFHLCVGRPSLSGTKDPDGHVQFLKNLLRGAPQLLHQVDKEGRTPLHYAISAPNLSVNEVEMLLYEGADVSPRANNGDTPLHLLLGGRWSLDTERDGVDRHGVRKDILELLLSKGADINARNTAGETPVFHYFRHGSLQVQLPRVEKKVRFRNWEEEVRSGMREQRKAALEKEPILWALLDGLGVDWSAVDAKGRSLLHVVAGEADEAGEPISPRIQSRRLCRFNFLRGKGLDALAEDKMHQSPLDVAAANKADDIMELFKATAAPS</sequence>
<feature type="domain" description="NACHT" evidence="4">
    <location>
        <begin position="88"/>
        <end position="231"/>
    </location>
</feature>
<dbReference type="SMART" id="SM00248">
    <property type="entry name" value="ANK"/>
    <property type="match status" value="22"/>
</dbReference>
<dbReference type="Pfam" id="PF12796">
    <property type="entry name" value="Ank_2"/>
    <property type="match status" value="3"/>
</dbReference>